<proteinExistence type="predicted"/>
<dbReference type="STRING" id="517418.Ctha_2256"/>
<dbReference type="InterPro" id="IPR029062">
    <property type="entry name" value="Class_I_gatase-like"/>
</dbReference>
<name>B3QW53_CHLT3</name>
<accession>B3QW53</accession>
<dbReference type="EMBL" id="CP001100">
    <property type="protein sequence ID" value="ACF14707.1"/>
    <property type="molecule type" value="Genomic_DNA"/>
</dbReference>
<organism evidence="2 3">
    <name type="scientific">Chloroherpeton thalassium (strain ATCC 35110 / GB-78)</name>
    <dbReference type="NCBI Taxonomy" id="517418"/>
    <lineage>
        <taxon>Bacteria</taxon>
        <taxon>Pseudomonadati</taxon>
        <taxon>Chlorobiota</taxon>
        <taxon>Chlorobiia</taxon>
        <taxon>Chlorobiales</taxon>
        <taxon>Chloroherpetonaceae</taxon>
        <taxon>Chloroherpeton</taxon>
    </lineage>
</organism>
<keyword evidence="1" id="KW-1133">Transmembrane helix</keyword>
<keyword evidence="1" id="KW-0472">Membrane</keyword>
<feature type="transmembrane region" description="Helical" evidence="1">
    <location>
        <begin position="12"/>
        <end position="31"/>
    </location>
</feature>
<evidence type="ECO:0000256" key="1">
    <source>
        <dbReference type="SAM" id="Phobius"/>
    </source>
</evidence>
<dbReference type="Proteomes" id="UP000001208">
    <property type="component" value="Chromosome"/>
</dbReference>
<dbReference type="KEGG" id="cts:Ctha_2256"/>
<dbReference type="eggNOG" id="COG2304">
    <property type="taxonomic scope" value="Bacteria"/>
</dbReference>
<reference evidence="2 3" key="1">
    <citation type="submission" date="2008-06" db="EMBL/GenBank/DDBJ databases">
        <title>Complete sequence of Chloroherpeton thalassium ATCC 35110.</title>
        <authorList>
            <consortium name="US DOE Joint Genome Institute"/>
            <person name="Lucas S."/>
            <person name="Copeland A."/>
            <person name="Lapidus A."/>
            <person name="Glavina del Rio T."/>
            <person name="Dalin E."/>
            <person name="Tice H."/>
            <person name="Bruce D."/>
            <person name="Goodwin L."/>
            <person name="Pitluck S."/>
            <person name="Schmutz J."/>
            <person name="Larimer F."/>
            <person name="Land M."/>
            <person name="Hauser L."/>
            <person name="Kyrpides N."/>
            <person name="Mikhailova N."/>
            <person name="Liu Z."/>
            <person name="Li T."/>
            <person name="Zhao F."/>
            <person name="Overmann J."/>
            <person name="Bryant D.A."/>
            <person name="Richardson P."/>
        </authorList>
    </citation>
    <scope>NUCLEOTIDE SEQUENCE [LARGE SCALE GENOMIC DNA]</scope>
    <source>
        <strain evidence="3">ATCC 35110 / GB-78</strain>
    </source>
</reference>
<dbReference type="SUPFAM" id="SSF53300">
    <property type="entry name" value="vWA-like"/>
    <property type="match status" value="1"/>
</dbReference>
<dbReference type="Gene3D" id="3.40.50.410">
    <property type="entry name" value="von Willebrand factor, type A domain"/>
    <property type="match status" value="1"/>
</dbReference>
<keyword evidence="3" id="KW-1185">Reference proteome</keyword>
<evidence type="ECO:0000313" key="3">
    <source>
        <dbReference type="Proteomes" id="UP000001208"/>
    </source>
</evidence>
<dbReference type="HOGENOM" id="CLU_025060_0_0_10"/>
<dbReference type="PANTHER" id="PTHR37947">
    <property type="entry name" value="BLL2462 PROTEIN"/>
    <property type="match status" value="1"/>
</dbReference>
<gene>
    <name evidence="2" type="ordered locus">Ctha_2256</name>
</gene>
<dbReference type="InterPro" id="IPR036465">
    <property type="entry name" value="vWFA_dom_sf"/>
</dbReference>
<dbReference type="PANTHER" id="PTHR37947:SF1">
    <property type="entry name" value="BLL2462 PROTEIN"/>
    <property type="match status" value="1"/>
</dbReference>
<feature type="transmembrane region" description="Helical" evidence="1">
    <location>
        <begin position="43"/>
        <end position="63"/>
    </location>
</feature>
<dbReference type="SUPFAM" id="SSF52317">
    <property type="entry name" value="Class I glutamine amidotransferase-like"/>
    <property type="match status" value="1"/>
</dbReference>
<dbReference type="RefSeq" id="WP_012500790.1">
    <property type="nucleotide sequence ID" value="NC_011026.1"/>
</dbReference>
<protein>
    <recommendedName>
        <fullName evidence="4">VWFA domain-containing protein</fullName>
    </recommendedName>
</protein>
<keyword evidence="1" id="KW-0812">Transmembrane</keyword>
<evidence type="ECO:0008006" key="4">
    <source>
        <dbReference type="Google" id="ProtNLM"/>
    </source>
</evidence>
<evidence type="ECO:0000313" key="2">
    <source>
        <dbReference type="EMBL" id="ACF14707.1"/>
    </source>
</evidence>
<sequence>MLPELDLTLSHPWLATVFALLAIGLSVYAYAQAPISTPVKGTLISLRSASLFFALLLLLEPVIGKSLLKTNEPVLALALDNSESMRIEDAGLRRSDALKEIMSNYRDKIKTLGELKTYGFGKSLRKLELDSLHFDEKETNLSETIRALGRRRAENSAKAILLVSDGQFTAGENPIDIAEESSVPIYTLLIGDTLQKRDITVKRIIAPVTAVAGSKIPVSVILSQQGFTGNSLSVELSGGGEENLSLQKTLSLSGKEETLSFEISAKTPGEKKFVINSPPLAGEFSTRNNALPFYINILKSRKKILVISGLAEPEISGVRSALGNNKNLEASFFIQRNPQAFLDKNLTSDDFKDADACILLGFPSDMASNELSNQVLQLLAQSKLPVFTFVTAQTLGAKLKRFEKLLSVTLGKTRAENDYETVFAAPTNQATSSPIFKSLTSPLEDALQKAPPLGYQDFGFAPKNNATALWNMQINARKTDMPIFAITNSQSQKFATFCASGFWQFHLSPDPEVRDLYERTILNTIEWLTTRDDIERFSVKPASKIFEAGDQILFSASLQDETLSPISNANITLKAIHQKTKQIFETVFDSQSEAGLYLANFESLPEGDYSFLAVANENTRVVGKASGIFSVSETGAEYRLPQAQSDVLREMAHRSGGKFYTAANFASFFSDLLKDMSFQKADVMERKSYELSNASFSLILIFSLLTIEWLIRKLNTLP</sequence>
<dbReference type="AlphaFoldDB" id="B3QW53"/>